<keyword evidence="3" id="KW-0611">Plant defense</keyword>
<dbReference type="Proteomes" id="UP001457282">
    <property type="component" value="Unassembled WGS sequence"/>
</dbReference>
<dbReference type="EMBL" id="JBEDUW010000003">
    <property type="protein sequence ID" value="KAK9937836.1"/>
    <property type="molecule type" value="Genomic_DNA"/>
</dbReference>
<dbReference type="CDD" id="cd14798">
    <property type="entry name" value="RX-CC_like"/>
    <property type="match status" value="1"/>
</dbReference>
<dbReference type="Pfam" id="PF18052">
    <property type="entry name" value="Rx_N"/>
    <property type="match status" value="1"/>
</dbReference>
<evidence type="ECO:0000256" key="1">
    <source>
        <dbReference type="ARBA" id="ARBA00022737"/>
    </source>
</evidence>
<gene>
    <name evidence="5" type="ORF">M0R45_014604</name>
</gene>
<evidence type="ECO:0000313" key="6">
    <source>
        <dbReference type="Proteomes" id="UP001457282"/>
    </source>
</evidence>
<dbReference type="Gene3D" id="1.20.5.4130">
    <property type="match status" value="1"/>
</dbReference>
<evidence type="ECO:0000256" key="2">
    <source>
        <dbReference type="ARBA" id="ARBA00022741"/>
    </source>
</evidence>
<keyword evidence="1" id="KW-0677">Repeat</keyword>
<accession>A0AAW1XN11</accession>
<evidence type="ECO:0000259" key="4">
    <source>
        <dbReference type="Pfam" id="PF18052"/>
    </source>
</evidence>
<name>A0AAW1XN11_RUBAR</name>
<protein>
    <recommendedName>
        <fullName evidence="4">Disease resistance N-terminal domain-containing protein</fullName>
    </recommendedName>
</protein>
<keyword evidence="6" id="KW-1185">Reference proteome</keyword>
<comment type="caution">
    <text evidence="5">The sequence shown here is derived from an EMBL/GenBank/DDBJ whole genome shotgun (WGS) entry which is preliminary data.</text>
</comment>
<evidence type="ECO:0000313" key="5">
    <source>
        <dbReference type="EMBL" id="KAK9937836.1"/>
    </source>
</evidence>
<dbReference type="GO" id="GO:0006952">
    <property type="term" value="P:defense response"/>
    <property type="evidence" value="ECO:0007669"/>
    <property type="project" value="UniProtKB-KW"/>
</dbReference>
<sequence length="200" mass="22417">MGEAVLGAFLPVLLEKLAHGEVIEYIGRLKGVNEEVLETWTTTLTAIEAVLNDAEEKQLTQTGVKLWLDDLRDLAYDIEDILDSIATEMLTRRIQRQQGSKIKSWISSLSKPKSNFSVNSEIKNITDRLEKITNREKSFGLKKLGVSTKPWKMPPSTSQLDGPVIGRDEDKKKIVDKLLLSKEETCTSNFQNFQGGHGNS</sequence>
<dbReference type="PANTHER" id="PTHR19338">
    <property type="entry name" value="TRANSLOCASE OF INNER MITOCHONDRIAL MEMBRANE 13 HOMOLOG"/>
    <property type="match status" value="1"/>
</dbReference>
<dbReference type="PANTHER" id="PTHR19338:SF73">
    <property type="entry name" value="DISEASE RESISTANCE PROTEIN RGA2-LIKE"/>
    <property type="match status" value="1"/>
</dbReference>
<organism evidence="5 6">
    <name type="scientific">Rubus argutus</name>
    <name type="common">Southern blackberry</name>
    <dbReference type="NCBI Taxonomy" id="59490"/>
    <lineage>
        <taxon>Eukaryota</taxon>
        <taxon>Viridiplantae</taxon>
        <taxon>Streptophyta</taxon>
        <taxon>Embryophyta</taxon>
        <taxon>Tracheophyta</taxon>
        <taxon>Spermatophyta</taxon>
        <taxon>Magnoliopsida</taxon>
        <taxon>eudicotyledons</taxon>
        <taxon>Gunneridae</taxon>
        <taxon>Pentapetalae</taxon>
        <taxon>rosids</taxon>
        <taxon>fabids</taxon>
        <taxon>Rosales</taxon>
        <taxon>Rosaceae</taxon>
        <taxon>Rosoideae</taxon>
        <taxon>Rosoideae incertae sedis</taxon>
        <taxon>Rubus</taxon>
    </lineage>
</organism>
<dbReference type="AlphaFoldDB" id="A0AAW1XN11"/>
<keyword evidence="2" id="KW-0547">Nucleotide-binding</keyword>
<dbReference type="InterPro" id="IPR038005">
    <property type="entry name" value="RX-like_CC"/>
</dbReference>
<dbReference type="GO" id="GO:0000166">
    <property type="term" value="F:nucleotide binding"/>
    <property type="evidence" value="ECO:0007669"/>
    <property type="project" value="UniProtKB-KW"/>
</dbReference>
<evidence type="ECO:0000256" key="3">
    <source>
        <dbReference type="ARBA" id="ARBA00022821"/>
    </source>
</evidence>
<reference evidence="5 6" key="1">
    <citation type="journal article" date="2023" name="G3 (Bethesda)">
        <title>A chromosome-length genome assembly and annotation of blackberry (Rubus argutus, cv. 'Hillquist').</title>
        <authorList>
            <person name="Bruna T."/>
            <person name="Aryal R."/>
            <person name="Dudchenko O."/>
            <person name="Sargent D.J."/>
            <person name="Mead D."/>
            <person name="Buti M."/>
            <person name="Cavallini A."/>
            <person name="Hytonen T."/>
            <person name="Andres J."/>
            <person name="Pham M."/>
            <person name="Weisz D."/>
            <person name="Mascagni F."/>
            <person name="Usai G."/>
            <person name="Natali L."/>
            <person name="Bassil N."/>
            <person name="Fernandez G.E."/>
            <person name="Lomsadze A."/>
            <person name="Armour M."/>
            <person name="Olukolu B."/>
            <person name="Poorten T."/>
            <person name="Britton C."/>
            <person name="Davik J."/>
            <person name="Ashrafi H."/>
            <person name="Aiden E.L."/>
            <person name="Borodovsky M."/>
            <person name="Worthington M."/>
        </authorList>
    </citation>
    <scope>NUCLEOTIDE SEQUENCE [LARGE SCALE GENOMIC DNA]</scope>
    <source>
        <strain evidence="5">PI 553951</strain>
    </source>
</reference>
<dbReference type="InterPro" id="IPR041118">
    <property type="entry name" value="Rx_N"/>
</dbReference>
<feature type="domain" description="Disease resistance N-terminal" evidence="4">
    <location>
        <begin position="7"/>
        <end position="100"/>
    </location>
</feature>
<proteinExistence type="predicted"/>